<reference evidence="3" key="1">
    <citation type="journal article" date="2020" name="Phytopathology">
        <title>Genome sequence of the chestnut blight fungus Cryphonectria parasitica EP155: A fundamental resource for an archetypical invasive plant pathogen.</title>
        <authorList>
            <person name="Crouch J.A."/>
            <person name="Dawe A."/>
            <person name="Aerts A."/>
            <person name="Barry K."/>
            <person name="Churchill A.C.L."/>
            <person name="Grimwood J."/>
            <person name="Hillman B."/>
            <person name="Milgroom M.G."/>
            <person name="Pangilinan J."/>
            <person name="Smith M."/>
            <person name="Salamov A."/>
            <person name="Schmutz J."/>
            <person name="Yadav J."/>
            <person name="Grigoriev I.V."/>
            <person name="Nuss D."/>
        </authorList>
    </citation>
    <scope>NUCLEOTIDE SEQUENCE</scope>
    <source>
        <strain evidence="3">EP155</strain>
    </source>
</reference>
<keyword evidence="4" id="KW-1185">Reference proteome</keyword>
<evidence type="ECO:0000313" key="3">
    <source>
        <dbReference type="EMBL" id="KAF3759973.1"/>
    </source>
</evidence>
<gene>
    <name evidence="3" type="ORF">M406DRAFT_335185</name>
</gene>
<feature type="signal peptide" evidence="2">
    <location>
        <begin position="1"/>
        <end position="29"/>
    </location>
</feature>
<dbReference type="RefSeq" id="XP_040770952.1">
    <property type="nucleotide sequence ID" value="XM_040921001.1"/>
</dbReference>
<protein>
    <submittedName>
        <fullName evidence="3">Uncharacterized protein</fullName>
    </submittedName>
</protein>
<proteinExistence type="predicted"/>
<evidence type="ECO:0000313" key="4">
    <source>
        <dbReference type="Proteomes" id="UP000803844"/>
    </source>
</evidence>
<dbReference type="EMBL" id="MU032354">
    <property type="protein sequence ID" value="KAF3759973.1"/>
    <property type="molecule type" value="Genomic_DNA"/>
</dbReference>
<dbReference type="AlphaFoldDB" id="A0A9P4XS11"/>
<feature type="region of interest" description="Disordered" evidence="1">
    <location>
        <begin position="79"/>
        <end position="117"/>
    </location>
</feature>
<feature type="compositionally biased region" description="Basic and acidic residues" evidence="1">
    <location>
        <begin position="81"/>
        <end position="97"/>
    </location>
</feature>
<name>A0A9P4XS11_CRYP1</name>
<evidence type="ECO:0000256" key="2">
    <source>
        <dbReference type="SAM" id="SignalP"/>
    </source>
</evidence>
<sequence>MGRRREGSTEEATLLLLLLVLPLLGVAQGKKTDARKEKEWGEGGVKNLVLSIGSFLSRSRRGERKKEICRRIQGLEGLRAGTEDERSPMVKMKKENRPTQQRKPSTGAKAMARPKVPVLWWMQQQSRDTRFDVG</sequence>
<comment type="caution">
    <text evidence="3">The sequence shown here is derived from an EMBL/GenBank/DDBJ whole genome shotgun (WGS) entry which is preliminary data.</text>
</comment>
<keyword evidence="2" id="KW-0732">Signal</keyword>
<dbReference type="GeneID" id="63838130"/>
<dbReference type="Proteomes" id="UP000803844">
    <property type="component" value="Unassembled WGS sequence"/>
</dbReference>
<organism evidence="3 4">
    <name type="scientific">Cryphonectria parasitica (strain ATCC 38755 / EP155)</name>
    <dbReference type="NCBI Taxonomy" id="660469"/>
    <lineage>
        <taxon>Eukaryota</taxon>
        <taxon>Fungi</taxon>
        <taxon>Dikarya</taxon>
        <taxon>Ascomycota</taxon>
        <taxon>Pezizomycotina</taxon>
        <taxon>Sordariomycetes</taxon>
        <taxon>Sordariomycetidae</taxon>
        <taxon>Diaporthales</taxon>
        <taxon>Cryphonectriaceae</taxon>
        <taxon>Cryphonectria-Endothia species complex</taxon>
        <taxon>Cryphonectria</taxon>
    </lineage>
</organism>
<accession>A0A9P4XS11</accession>
<feature type="chain" id="PRO_5040227762" evidence="2">
    <location>
        <begin position="30"/>
        <end position="134"/>
    </location>
</feature>
<evidence type="ECO:0000256" key="1">
    <source>
        <dbReference type="SAM" id="MobiDB-lite"/>
    </source>
</evidence>